<dbReference type="EMBL" id="BPLQ01009545">
    <property type="protein sequence ID" value="GIY44578.1"/>
    <property type="molecule type" value="Genomic_DNA"/>
</dbReference>
<dbReference type="Proteomes" id="UP001054837">
    <property type="component" value="Unassembled WGS sequence"/>
</dbReference>
<reference evidence="1 2" key="1">
    <citation type="submission" date="2021-06" db="EMBL/GenBank/DDBJ databases">
        <title>Caerostris darwini draft genome.</title>
        <authorList>
            <person name="Kono N."/>
            <person name="Arakawa K."/>
        </authorList>
    </citation>
    <scope>NUCLEOTIDE SEQUENCE [LARGE SCALE GENOMIC DNA]</scope>
</reference>
<sequence>MFFVPSLQHMAYSKIAVILCNQADMKAPFDQFKALIVDTYYGPFARSLPSIISGTVRRAKQKIKVLRIPEELKPELFFVLKSTVLLIFKWFMDHSDILESDFGDVSSFQWRSDGTIEGVRTARGLVRRGDAPATMHRRFASPRSLEKVVLKLRIIGSHGMVLKRAEFCLWICIYWLRGWQWMKRSGVRAWTCCNDILGRFVGLAALQLASTHGEPTVEIYVETGLLVLTSLTERSLNL</sequence>
<accession>A0AAV4TDD2</accession>
<comment type="caution">
    <text evidence="1">The sequence shown here is derived from an EMBL/GenBank/DDBJ whole genome shotgun (WGS) entry which is preliminary data.</text>
</comment>
<evidence type="ECO:0000313" key="1">
    <source>
        <dbReference type="EMBL" id="GIY44578.1"/>
    </source>
</evidence>
<dbReference type="AlphaFoldDB" id="A0AAV4TDD2"/>
<name>A0AAV4TDD2_9ARAC</name>
<keyword evidence="2" id="KW-1185">Reference proteome</keyword>
<gene>
    <name evidence="1" type="ORF">CDAR_607111</name>
</gene>
<evidence type="ECO:0000313" key="2">
    <source>
        <dbReference type="Proteomes" id="UP001054837"/>
    </source>
</evidence>
<proteinExistence type="predicted"/>
<organism evidence="1 2">
    <name type="scientific">Caerostris darwini</name>
    <dbReference type="NCBI Taxonomy" id="1538125"/>
    <lineage>
        <taxon>Eukaryota</taxon>
        <taxon>Metazoa</taxon>
        <taxon>Ecdysozoa</taxon>
        <taxon>Arthropoda</taxon>
        <taxon>Chelicerata</taxon>
        <taxon>Arachnida</taxon>
        <taxon>Araneae</taxon>
        <taxon>Araneomorphae</taxon>
        <taxon>Entelegynae</taxon>
        <taxon>Araneoidea</taxon>
        <taxon>Araneidae</taxon>
        <taxon>Caerostris</taxon>
    </lineage>
</organism>
<protein>
    <submittedName>
        <fullName evidence="1">Uncharacterized protein</fullName>
    </submittedName>
</protein>